<dbReference type="InterPro" id="IPR046737">
    <property type="entry name" value="DUF6629"/>
</dbReference>
<feature type="transmembrane region" description="Helical" evidence="1">
    <location>
        <begin position="98"/>
        <end position="118"/>
    </location>
</feature>
<keyword evidence="1" id="KW-1133">Transmembrane helix</keyword>
<feature type="transmembrane region" description="Helical" evidence="1">
    <location>
        <begin position="138"/>
        <end position="157"/>
    </location>
</feature>
<protein>
    <submittedName>
        <fullName evidence="2">Uncharacterized protein</fullName>
    </submittedName>
</protein>
<evidence type="ECO:0000313" key="2">
    <source>
        <dbReference type="EMBL" id="OGZ73610.1"/>
    </source>
</evidence>
<feature type="transmembrane region" description="Helical" evidence="1">
    <location>
        <begin position="162"/>
        <end position="180"/>
    </location>
</feature>
<keyword evidence="1" id="KW-0812">Transmembrane</keyword>
<evidence type="ECO:0000313" key="3">
    <source>
        <dbReference type="Proteomes" id="UP000176774"/>
    </source>
</evidence>
<organism evidence="2 3">
    <name type="scientific">Candidatus Staskawiczbacteria bacterium RIFCSPLOWO2_01_FULL_38_12b</name>
    <dbReference type="NCBI Taxonomy" id="1802214"/>
    <lineage>
        <taxon>Bacteria</taxon>
        <taxon>Candidatus Staskawicziibacteriota</taxon>
    </lineage>
</organism>
<sequence length="212" mass="24011">MCFSAPASFVAGSALLAVGALTIKKAKRKEEIPLALVPLLFGIQQLIEGLVWLSFGFDITWLNVSATLAYSLFAYIFWPVYIPFVVRSLETVRWRKKILSLFQFIGITLGVYLLYFHLQEPVTSQVIHKSIVYSSSHFYPFWAIVFYVTATCISAFFSSHKLISMLGVLGFILAIVSYQFYAVSFVSVWCFFAAVLSTLIYGYFKKTSASFW</sequence>
<proteinExistence type="predicted"/>
<feature type="transmembrane region" description="Helical" evidence="1">
    <location>
        <begin position="35"/>
        <end position="55"/>
    </location>
</feature>
<dbReference type="Proteomes" id="UP000176774">
    <property type="component" value="Unassembled WGS sequence"/>
</dbReference>
<feature type="transmembrane region" description="Helical" evidence="1">
    <location>
        <begin position="186"/>
        <end position="204"/>
    </location>
</feature>
<dbReference type="AlphaFoldDB" id="A0A1G2IGQ7"/>
<keyword evidence="1" id="KW-0472">Membrane</keyword>
<reference evidence="2 3" key="1">
    <citation type="journal article" date="2016" name="Nat. Commun.">
        <title>Thousands of microbial genomes shed light on interconnected biogeochemical processes in an aquifer system.</title>
        <authorList>
            <person name="Anantharaman K."/>
            <person name="Brown C.T."/>
            <person name="Hug L.A."/>
            <person name="Sharon I."/>
            <person name="Castelle C.J."/>
            <person name="Probst A.J."/>
            <person name="Thomas B.C."/>
            <person name="Singh A."/>
            <person name="Wilkins M.J."/>
            <person name="Karaoz U."/>
            <person name="Brodie E.L."/>
            <person name="Williams K.H."/>
            <person name="Hubbard S.S."/>
            <person name="Banfield J.F."/>
        </authorList>
    </citation>
    <scope>NUCLEOTIDE SEQUENCE [LARGE SCALE GENOMIC DNA]</scope>
</reference>
<dbReference type="Pfam" id="PF20334">
    <property type="entry name" value="DUF6629"/>
    <property type="match status" value="1"/>
</dbReference>
<name>A0A1G2IGQ7_9BACT</name>
<comment type="caution">
    <text evidence="2">The sequence shown here is derived from an EMBL/GenBank/DDBJ whole genome shotgun (WGS) entry which is preliminary data.</text>
</comment>
<accession>A0A1G2IGQ7</accession>
<dbReference type="EMBL" id="MHPA01000010">
    <property type="protein sequence ID" value="OGZ73610.1"/>
    <property type="molecule type" value="Genomic_DNA"/>
</dbReference>
<evidence type="ECO:0000256" key="1">
    <source>
        <dbReference type="SAM" id="Phobius"/>
    </source>
</evidence>
<feature type="transmembrane region" description="Helical" evidence="1">
    <location>
        <begin position="6"/>
        <end position="23"/>
    </location>
</feature>
<gene>
    <name evidence="2" type="ORF">A2908_00750</name>
</gene>
<feature type="transmembrane region" description="Helical" evidence="1">
    <location>
        <begin position="67"/>
        <end position="86"/>
    </location>
</feature>